<evidence type="ECO:0000313" key="3">
    <source>
        <dbReference type="Proteomes" id="UP000777438"/>
    </source>
</evidence>
<gene>
    <name evidence="2" type="ORF">B0T10DRAFT_457650</name>
</gene>
<protein>
    <submittedName>
        <fullName evidence="2">Uncharacterized protein</fullName>
    </submittedName>
</protein>
<dbReference type="EMBL" id="JAGPYM010000006">
    <property type="protein sequence ID" value="KAH6893550.1"/>
    <property type="molecule type" value="Genomic_DNA"/>
</dbReference>
<feature type="region of interest" description="Disordered" evidence="1">
    <location>
        <begin position="64"/>
        <end position="93"/>
    </location>
</feature>
<feature type="compositionally biased region" description="Basic and acidic residues" evidence="1">
    <location>
        <begin position="66"/>
        <end position="82"/>
    </location>
</feature>
<organism evidence="2 3">
    <name type="scientific">Thelonectria olida</name>
    <dbReference type="NCBI Taxonomy" id="1576542"/>
    <lineage>
        <taxon>Eukaryota</taxon>
        <taxon>Fungi</taxon>
        <taxon>Dikarya</taxon>
        <taxon>Ascomycota</taxon>
        <taxon>Pezizomycotina</taxon>
        <taxon>Sordariomycetes</taxon>
        <taxon>Hypocreomycetidae</taxon>
        <taxon>Hypocreales</taxon>
        <taxon>Nectriaceae</taxon>
        <taxon>Thelonectria</taxon>
    </lineage>
</organism>
<reference evidence="2 3" key="1">
    <citation type="journal article" date="2021" name="Nat. Commun.">
        <title>Genetic determinants of endophytism in the Arabidopsis root mycobiome.</title>
        <authorList>
            <person name="Mesny F."/>
            <person name="Miyauchi S."/>
            <person name="Thiergart T."/>
            <person name="Pickel B."/>
            <person name="Atanasova L."/>
            <person name="Karlsson M."/>
            <person name="Huettel B."/>
            <person name="Barry K.W."/>
            <person name="Haridas S."/>
            <person name="Chen C."/>
            <person name="Bauer D."/>
            <person name="Andreopoulos W."/>
            <person name="Pangilinan J."/>
            <person name="LaButti K."/>
            <person name="Riley R."/>
            <person name="Lipzen A."/>
            <person name="Clum A."/>
            <person name="Drula E."/>
            <person name="Henrissat B."/>
            <person name="Kohler A."/>
            <person name="Grigoriev I.V."/>
            <person name="Martin F.M."/>
            <person name="Hacquard S."/>
        </authorList>
    </citation>
    <scope>NUCLEOTIDE SEQUENCE [LARGE SCALE GENOMIC DNA]</scope>
    <source>
        <strain evidence="2 3">MPI-CAGE-CH-0241</strain>
    </source>
</reference>
<accession>A0A9P9AT55</accession>
<dbReference type="Proteomes" id="UP000777438">
    <property type="component" value="Unassembled WGS sequence"/>
</dbReference>
<feature type="compositionally biased region" description="Basic residues" evidence="1">
    <location>
        <begin position="83"/>
        <end position="93"/>
    </location>
</feature>
<evidence type="ECO:0000256" key="1">
    <source>
        <dbReference type="SAM" id="MobiDB-lite"/>
    </source>
</evidence>
<evidence type="ECO:0000313" key="2">
    <source>
        <dbReference type="EMBL" id="KAH6893550.1"/>
    </source>
</evidence>
<name>A0A9P9AT55_9HYPO</name>
<dbReference type="AlphaFoldDB" id="A0A9P9AT55"/>
<comment type="caution">
    <text evidence="2">The sequence shown here is derived from an EMBL/GenBank/DDBJ whole genome shotgun (WGS) entry which is preliminary data.</text>
</comment>
<keyword evidence="3" id="KW-1185">Reference proteome</keyword>
<proteinExistence type="predicted"/>
<sequence>MEMHLSMMGSSSFFSGTHDELMFCFVHASKLEKQETEDIMDMWHHSLRHELQLRSLNRVTSVHAGAETRRGEEGAQDAEHGQKNKQIKRERKSNLHARQWIDDAAAEKIVKYDQVCGQLAAVSTARLFSIDVHIEASGRFLGGWTASEPSPPGFHILFRCQNRWASSGVAGRGEVNKGDAGTSGSETDDFRWLRWEVKDHLMEKKREKRDQKLRARACPIHRKATCMMGCIGGQVVSHDMFVDGVSWLVRRGEQWAQWACRDSRRGLGGSRVRHGEYRQVQDHSGSNNRQLVHRAAAGLFVVPQVCGQVVGSHCRTIFHESPLEPVPTLGTRVGG</sequence>